<gene>
    <name evidence="1" type="ordered locus">Turpa_2509</name>
</gene>
<dbReference type="KEGG" id="tpx:Turpa_2509"/>
<dbReference type="STRING" id="869212.Turpa_2509"/>
<evidence type="ECO:0000313" key="2">
    <source>
        <dbReference type="Proteomes" id="UP000006048"/>
    </source>
</evidence>
<dbReference type="RefSeq" id="WP_014803655.1">
    <property type="nucleotide sequence ID" value="NC_018020.1"/>
</dbReference>
<name>I4B792_TURPD</name>
<proteinExistence type="predicted"/>
<protein>
    <submittedName>
        <fullName evidence="1">Uncharacterized protein</fullName>
    </submittedName>
</protein>
<organism evidence="1 2">
    <name type="scientific">Turneriella parva (strain ATCC BAA-1111 / DSM 21527 / NCTC 11395 / H)</name>
    <name type="common">Leptospira parva</name>
    <dbReference type="NCBI Taxonomy" id="869212"/>
    <lineage>
        <taxon>Bacteria</taxon>
        <taxon>Pseudomonadati</taxon>
        <taxon>Spirochaetota</taxon>
        <taxon>Spirochaetia</taxon>
        <taxon>Leptospirales</taxon>
        <taxon>Leptospiraceae</taxon>
        <taxon>Turneriella</taxon>
    </lineage>
</organism>
<dbReference type="AlphaFoldDB" id="I4B792"/>
<sequence>MLAAQKVFPQDAVFEDKAFENIFLHGIYPGEKPGKGKAKPAAPAEKAEIWALYDKAPAYNSINLLRHLRTLWGIDTTLKLGPRSATNSSIRGFVQKPFGSKAIADVWFEAYQGNISDATRTAIAFSPYEDGEKSRALSQKAFIRFVVPLKKKSALEKIEALLMAYSVAAFLDPKHFAGIVDPDLFLFVPPTGVRAGLANYLSANRLLNTHLVTGFNFYEIEGVPVYFTHGFSRFGFADLLLSRAEKGRELTTGNYAEVLKLLHGIFLNSLTGKKNAHIFRLRALGKKAALPEQVAAITGKNIRELVL</sequence>
<dbReference type="Proteomes" id="UP000006048">
    <property type="component" value="Chromosome"/>
</dbReference>
<evidence type="ECO:0000313" key="1">
    <source>
        <dbReference type="EMBL" id="AFM13149.1"/>
    </source>
</evidence>
<reference evidence="1 2" key="1">
    <citation type="submission" date="2012-06" db="EMBL/GenBank/DDBJ databases">
        <title>The complete chromosome of genome of Turneriella parva DSM 21527.</title>
        <authorList>
            <consortium name="US DOE Joint Genome Institute (JGI-PGF)"/>
            <person name="Lucas S."/>
            <person name="Han J."/>
            <person name="Lapidus A."/>
            <person name="Bruce D."/>
            <person name="Goodwin L."/>
            <person name="Pitluck S."/>
            <person name="Peters L."/>
            <person name="Kyrpides N."/>
            <person name="Mavromatis K."/>
            <person name="Ivanova N."/>
            <person name="Mikhailova N."/>
            <person name="Chertkov O."/>
            <person name="Detter J.C."/>
            <person name="Tapia R."/>
            <person name="Han C."/>
            <person name="Land M."/>
            <person name="Hauser L."/>
            <person name="Markowitz V."/>
            <person name="Cheng J.-F."/>
            <person name="Hugenholtz P."/>
            <person name="Woyke T."/>
            <person name="Wu D."/>
            <person name="Gronow S."/>
            <person name="Wellnitz S."/>
            <person name="Brambilla E."/>
            <person name="Klenk H.-P."/>
            <person name="Eisen J.A."/>
        </authorList>
    </citation>
    <scope>NUCLEOTIDE SEQUENCE [LARGE SCALE GENOMIC DNA]</scope>
    <source>
        <strain evidence="2">ATCC BAA-1111 / DSM 21527 / NCTC 11395 / H</strain>
    </source>
</reference>
<keyword evidence="2" id="KW-1185">Reference proteome</keyword>
<dbReference type="HOGENOM" id="CLU_905964_0_0_12"/>
<accession>I4B792</accession>
<dbReference type="EMBL" id="CP002959">
    <property type="protein sequence ID" value="AFM13149.1"/>
    <property type="molecule type" value="Genomic_DNA"/>
</dbReference>